<comment type="caution">
    <text evidence="1">The sequence shown here is derived from an EMBL/GenBank/DDBJ whole genome shotgun (WGS) entry which is preliminary data.</text>
</comment>
<gene>
    <name evidence="1" type="ORF">O6H91_17G066500</name>
</gene>
<evidence type="ECO:0000313" key="1">
    <source>
        <dbReference type="EMBL" id="KAJ7525786.1"/>
    </source>
</evidence>
<evidence type="ECO:0000313" key="2">
    <source>
        <dbReference type="Proteomes" id="UP001162992"/>
    </source>
</evidence>
<name>A0ACC2B7M2_DIPCM</name>
<organism evidence="1 2">
    <name type="scientific">Diphasiastrum complanatum</name>
    <name type="common">Issler's clubmoss</name>
    <name type="synonym">Lycopodium complanatum</name>
    <dbReference type="NCBI Taxonomy" id="34168"/>
    <lineage>
        <taxon>Eukaryota</taxon>
        <taxon>Viridiplantae</taxon>
        <taxon>Streptophyta</taxon>
        <taxon>Embryophyta</taxon>
        <taxon>Tracheophyta</taxon>
        <taxon>Lycopodiopsida</taxon>
        <taxon>Lycopodiales</taxon>
        <taxon>Lycopodiaceae</taxon>
        <taxon>Lycopodioideae</taxon>
        <taxon>Diphasiastrum</taxon>
    </lineage>
</organism>
<dbReference type="EMBL" id="CM055108">
    <property type="protein sequence ID" value="KAJ7525786.1"/>
    <property type="molecule type" value="Genomic_DNA"/>
</dbReference>
<reference evidence="2" key="1">
    <citation type="journal article" date="2024" name="Proc. Natl. Acad. Sci. U.S.A.">
        <title>Extraordinary preservation of gene collinearity over three hundred million years revealed in homosporous lycophytes.</title>
        <authorList>
            <person name="Li C."/>
            <person name="Wickell D."/>
            <person name="Kuo L.Y."/>
            <person name="Chen X."/>
            <person name="Nie B."/>
            <person name="Liao X."/>
            <person name="Peng D."/>
            <person name="Ji J."/>
            <person name="Jenkins J."/>
            <person name="Williams M."/>
            <person name="Shu S."/>
            <person name="Plott C."/>
            <person name="Barry K."/>
            <person name="Rajasekar S."/>
            <person name="Grimwood J."/>
            <person name="Han X."/>
            <person name="Sun S."/>
            <person name="Hou Z."/>
            <person name="He W."/>
            <person name="Dai G."/>
            <person name="Sun C."/>
            <person name="Schmutz J."/>
            <person name="Leebens-Mack J.H."/>
            <person name="Li F.W."/>
            <person name="Wang L."/>
        </authorList>
    </citation>
    <scope>NUCLEOTIDE SEQUENCE [LARGE SCALE GENOMIC DNA]</scope>
    <source>
        <strain evidence="2">cv. PW_Plant_1</strain>
    </source>
</reference>
<protein>
    <submittedName>
        <fullName evidence="1">Uncharacterized protein</fullName>
    </submittedName>
</protein>
<sequence>MIMIANKKARVDENVYGLKAGIDSKSRKMFPDPHLPTAESVVSEFGEGLGLMDNSFSYTDWLNMSEQAGRNTTSLPIIIEGSALQQDDFWSDLMPSTPIVSRLKVDDPPCNRFCDGALTDQAASLSTNDMTTLGVVQQGAGLRMREDDTACSQKFGIRSTQLLSGELNPSGSMPGGIPRSFHQFEDTMDLLNADDIDLDFSREVEKTDIKSRDTSKSTSPTFHPSANETHISFAAKHERDDCSKSSGKRSNPESTLETRVVQEHSTQIDSQILPPLLPNKGSKVSQATAGPQPPKESRWAEQLLSSCASAIASRNIVRTQHLMWVLNDLASLAGDANQRLAAYGLKALFSRITGSVTAASAYHQRNPSSSLGPRAVNRALLKFHDVNPWHQLVYTVSNGVLLESFEGRNRIHVVEIGISQGTQWPTFIEALATRTSGAPELLRLTMVDDPVGTPFKSTPQSGTDASIEFKTRLDRFAKVVGLNMELRILTIPLEDVTRETLALKSDEALGLCAQFRLHRLNENTADYGNEDSSCAFSLRDKFLKFLRDLQPHVMILNENDVDHLATDFLARFQKVTDYHWKFLDSMSTSFKGRDCEERQIIEYELAMSMLNNIACEGSLRIERNDTHTGWTVRMQKAGFSSDLPTDDIMENVRVLLRKYDSNWDFVIDENCVVLLWKQQPVTFCSVWR</sequence>
<keyword evidence="2" id="KW-1185">Reference proteome</keyword>
<proteinExistence type="predicted"/>
<accession>A0ACC2B7M2</accession>
<dbReference type="Proteomes" id="UP001162992">
    <property type="component" value="Chromosome 17"/>
</dbReference>